<dbReference type="AlphaFoldDB" id="A0A8C5IGJ0"/>
<evidence type="ECO:0000313" key="2">
    <source>
        <dbReference type="Proteomes" id="UP000694408"/>
    </source>
</evidence>
<name>A0A8C5IGJ0_JUNHY</name>
<dbReference type="Ensembl" id="ENSJHYT00000004011.1">
    <property type="protein sequence ID" value="ENSJHYP00000003260.1"/>
    <property type="gene ID" value="ENSJHYG00000002695.1"/>
</dbReference>
<protein>
    <submittedName>
        <fullName evidence="1">Uncharacterized protein</fullName>
    </submittedName>
</protein>
<reference evidence="1" key="1">
    <citation type="submission" date="2025-08" db="UniProtKB">
        <authorList>
            <consortium name="Ensembl"/>
        </authorList>
    </citation>
    <scope>IDENTIFICATION</scope>
</reference>
<accession>A0A8C5IGJ0</accession>
<dbReference type="Proteomes" id="UP000694408">
    <property type="component" value="Unplaced"/>
</dbReference>
<sequence length="72" mass="8007">LVLGEEDPYLMVADFYNKECSVLKRGLLQSPFTSTLKLATDLVAFGSGPQPPYLLPHYWHTFTLGLDFCGAL</sequence>
<keyword evidence="2" id="KW-1185">Reference proteome</keyword>
<organism evidence="1 2">
    <name type="scientific">Junco hyemalis</name>
    <name type="common">Dark-eyed junco</name>
    <dbReference type="NCBI Taxonomy" id="40217"/>
    <lineage>
        <taxon>Eukaryota</taxon>
        <taxon>Metazoa</taxon>
        <taxon>Chordata</taxon>
        <taxon>Craniata</taxon>
        <taxon>Vertebrata</taxon>
        <taxon>Euteleostomi</taxon>
        <taxon>Archelosauria</taxon>
        <taxon>Archosauria</taxon>
        <taxon>Dinosauria</taxon>
        <taxon>Saurischia</taxon>
        <taxon>Theropoda</taxon>
        <taxon>Coelurosauria</taxon>
        <taxon>Aves</taxon>
        <taxon>Neognathae</taxon>
        <taxon>Neoaves</taxon>
        <taxon>Telluraves</taxon>
        <taxon>Australaves</taxon>
        <taxon>Passeriformes</taxon>
        <taxon>Passerellidae</taxon>
        <taxon>Junco</taxon>
    </lineage>
</organism>
<reference evidence="1" key="2">
    <citation type="submission" date="2025-09" db="UniProtKB">
        <authorList>
            <consortium name="Ensembl"/>
        </authorList>
    </citation>
    <scope>IDENTIFICATION</scope>
</reference>
<proteinExistence type="predicted"/>
<evidence type="ECO:0000313" key="1">
    <source>
        <dbReference type="Ensembl" id="ENSJHYP00000003260.1"/>
    </source>
</evidence>